<organism evidence="1">
    <name type="scientific">marine sediment metagenome</name>
    <dbReference type="NCBI Taxonomy" id="412755"/>
    <lineage>
        <taxon>unclassified sequences</taxon>
        <taxon>metagenomes</taxon>
        <taxon>ecological metagenomes</taxon>
    </lineage>
</organism>
<evidence type="ECO:0000313" key="1">
    <source>
        <dbReference type="EMBL" id="GAI77883.1"/>
    </source>
</evidence>
<reference evidence="1" key="1">
    <citation type="journal article" date="2014" name="Front. Microbiol.">
        <title>High frequency of phylogenetically diverse reductive dehalogenase-homologous genes in deep subseafloor sedimentary metagenomes.</title>
        <authorList>
            <person name="Kawai M."/>
            <person name="Futagami T."/>
            <person name="Toyoda A."/>
            <person name="Takaki Y."/>
            <person name="Nishi S."/>
            <person name="Hori S."/>
            <person name="Arai W."/>
            <person name="Tsubouchi T."/>
            <person name="Morono Y."/>
            <person name="Uchiyama I."/>
            <person name="Ito T."/>
            <person name="Fujiyama A."/>
            <person name="Inagaki F."/>
            <person name="Takami H."/>
        </authorList>
    </citation>
    <scope>NUCLEOTIDE SEQUENCE</scope>
    <source>
        <strain evidence="1">Expedition CK06-06</strain>
    </source>
</reference>
<name>X1RBD8_9ZZZZ</name>
<dbReference type="AlphaFoldDB" id="X1RBD8"/>
<sequence>ARDAAPAITKKQEEPSELPEPILTKQDFLRILADKGVLPDYLVKDKRMVIRDTDVHIKSHDPIVCIRWKDGVLEQTYVQKGMPISINSPKAIDVPVADVVSKEELVRSGNIHGSPIPDGEVARGAAVTENAVRGELKLWRILSDLRKHAIPEEEEEEYIREFAVEERV</sequence>
<gene>
    <name evidence="1" type="ORF">S12H4_18643</name>
</gene>
<accession>X1RBD8</accession>
<proteinExistence type="predicted"/>
<feature type="non-terminal residue" evidence="1">
    <location>
        <position position="1"/>
    </location>
</feature>
<protein>
    <submittedName>
        <fullName evidence="1">Uncharacterized protein</fullName>
    </submittedName>
</protein>
<dbReference type="EMBL" id="BARW01009234">
    <property type="protein sequence ID" value="GAI77883.1"/>
    <property type="molecule type" value="Genomic_DNA"/>
</dbReference>
<comment type="caution">
    <text evidence="1">The sequence shown here is derived from an EMBL/GenBank/DDBJ whole genome shotgun (WGS) entry which is preliminary data.</text>
</comment>